<evidence type="ECO:0008006" key="4">
    <source>
        <dbReference type="Google" id="ProtNLM"/>
    </source>
</evidence>
<dbReference type="RefSeq" id="WP_382399258.1">
    <property type="nucleotide sequence ID" value="NZ_JBHTNH010000016.1"/>
</dbReference>
<accession>A0ABW3ZU58</accession>
<feature type="transmembrane region" description="Helical" evidence="1">
    <location>
        <begin position="67"/>
        <end position="84"/>
    </location>
</feature>
<gene>
    <name evidence="2" type="ORF">ACFQ4A_07835</name>
</gene>
<reference evidence="3" key="1">
    <citation type="journal article" date="2019" name="Int. J. Syst. Evol. Microbiol.">
        <title>The Global Catalogue of Microorganisms (GCM) 10K type strain sequencing project: providing services to taxonomists for standard genome sequencing and annotation.</title>
        <authorList>
            <consortium name="The Broad Institute Genomics Platform"/>
            <consortium name="The Broad Institute Genome Sequencing Center for Infectious Disease"/>
            <person name="Wu L."/>
            <person name="Ma J."/>
        </authorList>
    </citation>
    <scope>NUCLEOTIDE SEQUENCE [LARGE SCALE GENOMIC DNA]</scope>
    <source>
        <strain evidence="3">CCUG 54822</strain>
    </source>
</reference>
<protein>
    <recommendedName>
        <fullName evidence="4">Permease</fullName>
    </recommendedName>
</protein>
<evidence type="ECO:0000256" key="1">
    <source>
        <dbReference type="SAM" id="Phobius"/>
    </source>
</evidence>
<keyword evidence="3" id="KW-1185">Reference proteome</keyword>
<feature type="transmembrane region" description="Helical" evidence="1">
    <location>
        <begin position="90"/>
        <end position="108"/>
    </location>
</feature>
<feature type="transmembrane region" description="Helical" evidence="1">
    <location>
        <begin position="12"/>
        <end position="31"/>
    </location>
</feature>
<evidence type="ECO:0000313" key="3">
    <source>
        <dbReference type="Proteomes" id="UP001597178"/>
    </source>
</evidence>
<organism evidence="2 3">
    <name type="scientific">Lentibacillus salinarum</name>
    <dbReference type="NCBI Taxonomy" id="446820"/>
    <lineage>
        <taxon>Bacteria</taxon>
        <taxon>Bacillati</taxon>
        <taxon>Bacillota</taxon>
        <taxon>Bacilli</taxon>
        <taxon>Bacillales</taxon>
        <taxon>Bacillaceae</taxon>
        <taxon>Lentibacillus</taxon>
    </lineage>
</organism>
<comment type="caution">
    <text evidence="2">The sequence shown here is derived from an EMBL/GenBank/DDBJ whole genome shotgun (WGS) entry which is preliminary data.</text>
</comment>
<feature type="transmembrane region" description="Helical" evidence="1">
    <location>
        <begin position="37"/>
        <end position="55"/>
    </location>
</feature>
<dbReference type="Proteomes" id="UP001597178">
    <property type="component" value="Unassembled WGS sequence"/>
</dbReference>
<evidence type="ECO:0000313" key="2">
    <source>
        <dbReference type="EMBL" id="MFD1361565.1"/>
    </source>
</evidence>
<keyword evidence="1" id="KW-0472">Membrane</keyword>
<name>A0ABW3ZU58_9BACI</name>
<dbReference type="EMBL" id="JBHTNH010000016">
    <property type="protein sequence ID" value="MFD1361565.1"/>
    <property type="molecule type" value="Genomic_DNA"/>
</dbReference>
<proteinExistence type="predicted"/>
<keyword evidence="1" id="KW-1133">Transmembrane helix</keyword>
<sequence>MSKKKKINNKTREYLHGGIMVLIIILLIVIFDLPKTPLITLAIVIPVVIFLHEVFPHKSKGGRKREYLTAILFFAVFAVFILIFDLPKKLYIVMGVLAVSDVLLYEVFDIKDNENNT</sequence>
<keyword evidence="1" id="KW-0812">Transmembrane</keyword>